<protein>
    <submittedName>
        <fullName evidence="1">Uncharacterized protein</fullName>
    </submittedName>
</protein>
<reference evidence="2" key="1">
    <citation type="submission" date="2018-01" db="EMBL/GenBank/DDBJ databases">
        <authorList>
            <person name="Li J."/>
        </authorList>
    </citation>
    <scope>NUCLEOTIDE SEQUENCE [LARGE SCALE GENOMIC DNA]</scope>
    <source>
        <strain evidence="2">2184</strain>
    </source>
</reference>
<name>A0A2S0WEU9_9CORY</name>
<evidence type="ECO:0000313" key="2">
    <source>
        <dbReference type="Proteomes" id="UP000244754"/>
    </source>
</evidence>
<dbReference type="Proteomes" id="UP000244754">
    <property type="component" value="Chromosome"/>
</dbReference>
<proteinExistence type="predicted"/>
<dbReference type="KEGG" id="clia:C3E79_07180"/>
<evidence type="ECO:0000313" key="1">
    <source>
        <dbReference type="EMBL" id="AWB84289.1"/>
    </source>
</evidence>
<dbReference type="EMBL" id="CP026948">
    <property type="protein sequence ID" value="AWB84289.1"/>
    <property type="molecule type" value="Genomic_DNA"/>
</dbReference>
<organism evidence="1 2">
    <name type="scientific">Corynebacterium liangguodongii</name>
    <dbReference type="NCBI Taxonomy" id="2079535"/>
    <lineage>
        <taxon>Bacteria</taxon>
        <taxon>Bacillati</taxon>
        <taxon>Actinomycetota</taxon>
        <taxon>Actinomycetes</taxon>
        <taxon>Mycobacteriales</taxon>
        <taxon>Corynebacteriaceae</taxon>
        <taxon>Corynebacterium</taxon>
    </lineage>
</organism>
<sequence length="232" mass="24097">MKTVFRYVLSMVVSGRINRLMIVGAPVLALALALWMGSGADPAVKVQMSLSMSFIVQLFGAYMALAGVVVTMRSNGSLLWLFDRGFRQGRILTILMLVGAPLAFAQSLFVLLGVYASGIITTDTMGLAILGALLESLGVSAAGILVGTISRDVAILQWASLPLLLLGALAINLAPAFGATVTALVPFGVGMAIGLAGAGQSALLVVALVIAVGWSLVFLVASKKMWSWSDRG</sequence>
<dbReference type="RefSeq" id="WP_108404298.1">
    <property type="nucleotide sequence ID" value="NZ_CP026948.1"/>
</dbReference>
<dbReference type="OrthoDB" id="9977231at2"/>
<gene>
    <name evidence="1" type="ORF">C3E79_07180</name>
</gene>
<accession>A0A2S0WEU9</accession>
<dbReference type="AlphaFoldDB" id="A0A2S0WEU9"/>
<keyword evidence="2" id="KW-1185">Reference proteome</keyword>